<dbReference type="RefSeq" id="WP_067019805.1">
    <property type="nucleotide sequence ID" value="NZ_FLOB01000015.1"/>
</dbReference>
<accession>A0A1A8TT42</accession>
<dbReference type="Proteomes" id="UP000092544">
    <property type="component" value="Unassembled WGS sequence"/>
</dbReference>
<sequence length="470" mass="51757">MKKLLIALLIAIAAVAVITPKIMGSQYQKQLTDVVKTINATPPYHATIVKSKNGWFGSQTTLQIEVDLKKVDPELAHELKQSDFKSELTLQAHYGPVIMDKGFKLALFSFNGQIQGDDLRKSIKWDKNTPLFTLSGLQTLSGKLTFQDTIAPFTATLPSESKSNVIFSGYQGHGSWANHHLTYDSKLDHASIQDVSTLEVKGLSTTLNFDGDLKDLTSGGLKNSDMTIKMAALQVDPLFTAKGVVFQANSQLNGADQVGSLALKTNINQLNSQDENVSNFSMNVTLNQLNNQFFKDYVAFNQQLDPKNTTDRTQAMTQFMHDHIGEFFKTTPELVINNVKGTLPNGKFNAQFDGHLTVPHDKMTFEQLSQPDYWLANANVSTAINADKALVKDLAKFAIEDQLADNPNIHSLTTQEYNQLVSHQADVLIKQAMDQGAVVVKDGMYHLDVSVKKGKALLNGKPSALLDGQN</sequence>
<dbReference type="AlphaFoldDB" id="A0A1A8TT42"/>
<evidence type="ECO:0000313" key="1">
    <source>
        <dbReference type="EMBL" id="SBS36884.1"/>
    </source>
</evidence>
<keyword evidence="2" id="KW-1185">Reference proteome</keyword>
<protein>
    <submittedName>
        <fullName evidence="1">Uncharacterized protein</fullName>
    </submittedName>
</protein>
<dbReference type="Pfam" id="PF06097">
    <property type="entry name" value="DUF945"/>
    <property type="match status" value="1"/>
</dbReference>
<gene>
    <name evidence="1" type="ORF">MSP8886_03884</name>
</gene>
<proteinExistence type="predicted"/>
<dbReference type="EMBL" id="FLOB01000015">
    <property type="protein sequence ID" value="SBS36884.1"/>
    <property type="molecule type" value="Genomic_DNA"/>
</dbReference>
<dbReference type="InterPro" id="IPR010352">
    <property type="entry name" value="DUF945"/>
</dbReference>
<reference evidence="1 2" key="1">
    <citation type="submission" date="2016-06" db="EMBL/GenBank/DDBJ databases">
        <authorList>
            <person name="Kjaerup R.B."/>
            <person name="Dalgaard T.S."/>
            <person name="Juul-Madsen H.R."/>
        </authorList>
    </citation>
    <scope>NUCLEOTIDE SEQUENCE [LARGE SCALE GENOMIC DNA]</scope>
    <source>
        <strain evidence="1 2">CECT 8886</strain>
    </source>
</reference>
<name>A0A1A8TT42_9GAMM</name>
<organism evidence="1 2">
    <name type="scientific">Marinomonas spartinae</name>
    <dbReference type="NCBI Taxonomy" id="1792290"/>
    <lineage>
        <taxon>Bacteria</taxon>
        <taxon>Pseudomonadati</taxon>
        <taxon>Pseudomonadota</taxon>
        <taxon>Gammaproteobacteria</taxon>
        <taxon>Oceanospirillales</taxon>
        <taxon>Oceanospirillaceae</taxon>
        <taxon>Marinomonas</taxon>
    </lineage>
</organism>
<evidence type="ECO:0000313" key="2">
    <source>
        <dbReference type="Proteomes" id="UP000092544"/>
    </source>
</evidence>
<dbReference type="STRING" id="1792290.MSP8886_03884"/>